<dbReference type="PANTHER" id="PTHR30383:SF5">
    <property type="entry name" value="SGNH HYDROLASE-TYPE ESTERASE DOMAIN-CONTAINING PROTEIN"/>
    <property type="match status" value="1"/>
</dbReference>
<evidence type="ECO:0000313" key="3">
    <source>
        <dbReference type="EMBL" id="POS82517.1"/>
    </source>
</evidence>
<feature type="domain" description="SGNH hydrolase-type esterase" evidence="2">
    <location>
        <begin position="31"/>
        <end position="208"/>
    </location>
</feature>
<evidence type="ECO:0000259" key="2">
    <source>
        <dbReference type="Pfam" id="PF13472"/>
    </source>
</evidence>
<dbReference type="OrthoDB" id="6585699at2759"/>
<dbReference type="InterPro" id="IPR007902">
    <property type="entry name" value="Chl4/mis15/CENP-N"/>
</dbReference>
<dbReference type="Pfam" id="PF13472">
    <property type="entry name" value="Lipase_GDSL_2"/>
    <property type="match status" value="1"/>
</dbReference>
<dbReference type="Pfam" id="PF05238">
    <property type="entry name" value="CENP-N"/>
    <property type="match status" value="1"/>
</dbReference>
<dbReference type="GO" id="GO:0034080">
    <property type="term" value="P:CENP-A containing chromatin assembly"/>
    <property type="evidence" value="ECO:0007669"/>
    <property type="project" value="InterPro"/>
</dbReference>
<dbReference type="SUPFAM" id="SSF52266">
    <property type="entry name" value="SGNH hydrolase"/>
    <property type="match status" value="1"/>
</dbReference>
<organism evidence="3 4">
    <name type="scientific">Erysiphe pulchra</name>
    <dbReference type="NCBI Taxonomy" id="225359"/>
    <lineage>
        <taxon>Eukaryota</taxon>
        <taxon>Fungi</taxon>
        <taxon>Dikarya</taxon>
        <taxon>Ascomycota</taxon>
        <taxon>Pezizomycotina</taxon>
        <taxon>Leotiomycetes</taxon>
        <taxon>Erysiphales</taxon>
        <taxon>Erysiphaceae</taxon>
        <taxon>Erysiphe</taxon>
    </lineage>
</organism>
<dbReference type="CDD" id="cd01833">
    <property type="entry name" value="XynB_like"/>
    <property type="match status" value="1"/>
</dbReference>
<dbReference type="InterPro" id="IPR051532">
    <property type="entry name" value="Ester_Hydrolysis_Enzymes"/>
</dbReference>
<sequence>MILPTPQIHAIEAPIHSSMVISLPNLRILPLGDSITYGYLSSNGNGYRAHLQDMLNVTFPSVTYIGTQTSGNMINNVHEGHPGYMIHDIAKKALPSLVLQPNVILVMAGTNDVARPYMPDDAPWRLGALIDLVILTCPFSVVIVAQLAPITDPPEGENMIKIFNSQVPEIVATRQRVGKKVLSVNMSQRFTVANLQDGVHPTDKGYELIAQTWYDGIQQAIKFGWIWEPISVGRKGRLNGLKGPDGTEVPLRPVIEDGRICEVSLLSLALDWLSDINQFATAPYLLKSPDNTTNDLFPPASSLKQLRRTYNGLEELGGTKRDVLERILEGDWRHGVSLYALAMADMQFLYSHPSSQNWLAWEILPLSSSSSDVHAIDRAVPCFHPSIFLRNMQHECLPDIKVHYNIDRHVKLPLLILRVWILETPYNSSFSLVHTAGTFLNNSLVFYLAFPDFSPYVYISSSRTLAKTSFSPISKAGGSRSLRKLVMDAIPKAYSKPGERYRLRNTNFSAKSLEAIIERRGNGRMNSASAAWATYAETHGKEAIKDNPLDTTLATYSFESNGDSEDEKSNKKPKFTEKLKTTNHKHRSDGDESKATLLNNDLAQIRFGRSALPNDGKGIERLYIRFEDPFPTHHISPAMPNIRHQIERRKSDVGREKSIVRAPNHHNHVSNNTEDKIWRPEISLVFTGSHVFAGIRELVEYNIIDGLRMPGWMTGEQGISE</sequence>
<dbReference type="GO" id="GO:0007059">
    <property type="term" value="P:chromosome segregation"/>
    <property type="evidence" value="ECO:0007669"/>
    <property type="project" value="InterPro"/>
</dbReference>
<name>A0A2S4PKK7_9PEZI</name>
<proteinExistence type="predicted"/>
<reference evidence="3 4" key="1">
    <citation type="submission" date="2017-10" db="EMBL/GenBank/DDBJ databases">
        <title>Development of genomic resources for the powdery mildew, Erysiphe pulchra.</title>
        <authorList>
            <person name="Wadl P.A."/>
            <person name="Mack B.M."/>
            <person name="Moore G."/>
            <person name="Beltz S.B."/>
        </authorList>
    </citation>
    <scope>NUCLEOTIDE SEQUENCE [LARGE SCALE GENOMIC DNA]</scope>
    <source>
        <strain evidence="3">Cflorida</strain>
    </source>
</reference>
<gene>
    <name evidence="3" type="ORF">EPUL_005922</name>
</gene>
<dbReference type="InterPro" id="IPR036514">
    <property type="entry name" value="SGNH_hydro_sf"/>
</dbReference>
<dbReference type="EMBL" id="PEDP01002678">
    <property type="protein sequence ID" value="POS82517.1"/>
    <property type="molecule type" value="Genomic_DNA"/>
</dbReference>
<accession>A0A2S4PKK7</accession>
<dbReference type="Proteomes" id="UP000237438">
    <property type="component" value="Unassembled WGS sequence"/>
</dbReference>
<feature type="compositionally biased region" description="Basic and acidic residues" evidence="1">
    <location>
        <begin position="567"/>
        <end position="580"/>
    </location>
</feature>
<comment type="caution">
    <text evidence="3">The sequence shown here is derived from an EMBL/GenBank/DDBJ whole genome shotgun (WGS) entry which is preliminary data.</text>
</comment>
<feature type="region of interest" description="Disordered" evidence="1">
    <location>
        <begin position="555"/>
        <end position="593"/>
    </location>
</feature>
<dbReference type="PANTHER" id="PTHR30383">
    <property type="entry name" value="THIOESTERASE 1/PROTEASE 1/LYSOPHOSPHOLIPASE L1"/>
    <property type="match status" value="1"/>
</dbReference>
<dbReference type="Gene3D" id="3.10.20.720">
    <property type="match status" value="1"/>
</dbReference>
<dbReference type="Gene3D" id="3.40.50.1110">
    <property type="entry name" value="SGNH hydrolase"/>
    <property type="match status" value="1"/>
</dbReference>
<evidence type="ECO:0000313" key="4">
    <source>
        <dbReference type="Proteomes" id="UP000237438"/>
    </source>
</evidence>
<evidence type="ECO:0000256" key="1">
    <source>
        <dbReference type="SAM" id="MobiDB-lite"/>
    </source>
</evidence>
<protein>
    <recommendedName>
        <fullName evidence="2">SGNH hydrolase-type esterase domain-containing protein</fullName>
    </recommendedName>
</protein>
<dbReference type="STRING" id="225359.A0A2S4PKK7"/>
<dbReference type="GO" id="GO:0004622">
    <property type="term" value="F:phosphatidylcholine lysophospholipase activity"/>
    <property type="evidence" value="ECO:0007669"/>
    <property type="project" value="TreeGrafter"/>
</dbReference>
<dbReference type="AlphaFoldDB" id="A0A2S4PKK7"/>
<feature type="non-terminal residue" evidence="3">
    <location>
        <position position="721"/>
    </location>
</feature>
<keyword evidence="4" id="KW-1185">Reference proteome</keyword>
<dbReference type="InterPro" id="IPR013830">
    <property type="entry name" value="SGNH_hydro"/>
</dbReference>